<keyword evidence="3" id="KW-1133">Transmembrane helix</keyword>
<evidence type="ECO:0000313" key="5">
    <source>
        <dbReference type="EMBL" id="ACO03012.1"/>
    </source>
</evidence>
<evidence type="ECO:0000259" key="4">
    <source>
        <dbReference type="PROSITE" id="PS50887"/>
    </source>
</evidence>
<dbReference type="EC" id="2.7.7.65" evidence="1"/>
<proteinExistence type="predicted"/>
<dbReference type="Pfam" id="PF00990">
    <property type="entry name" value="GGDEF"/>
    <property type="match status" value="1"/>
</dbReference>
<dbReference type="KEGG" id="pmx:PERMA_0097"/>
<feature type="transmembrane region" description="Helical" evidence="3">
    <location>
        <begin position="7"/>
        <end position="25"/>
    </location>
</feature>
<dbReference type="eggNOG" id="COG3706">
    <property type="taxonomic scope" value="Bacteria"/>
</dbReference>
<dbReference type="InterPro" id="IPR043128">
    <property type="entry name" value="Rev_trsase/Diguanyl_cyclase"/>
</dbReference>
<dbReference type="InterPro" id="IPR000160">
    <property type="entry name" value="GGDEF_dom"/>
</dbReference>
<evidence type="ECO:0000256" key="2">
    <source>
        <dbReference type="ARBA" id="ARBA00034247"/>
    </source>
</evidence>
<dbReference type="Gene3D" id="3.30.70.270">
    <property type="match status" value="1"/>
</dbReference>
<protein>
    <recommendedName>
        <fullName evidence="1">diguanylate cyclase</fullName>
        <ecNumber evidence="1">2.7.7.65</ecNumber>
    </recommendedName>
</protein>
<organism evidence="5 6">
    <name type="scientific">Persephonella marina (strain DSM 14350 / EX-H1)</name>
    <dbReference type="NCBI Taxonomy" id="123214"/>
    <lineage>
        <taxon>Bacteria</taxon>
        <taxon>Pseudomonadati</taxon>
        <taxon>Aquificota</taxon>
        <taxon>Aquificia</taxon>
        <taxon>Aquificales</taxon>
        <taxon>Hydrogenothermaceae</taxon>
        <taxon>Persephonella</taxon>
    </lineage>
</organism>
<keyword evidence="3" id="KW-0812">Transmembrane</keyword>
<evidence type="ECO:0000256" key="1">
    <source>
        <dbReference type="ARBA" id="ARBA00012528"/>
    </source>
</evidence>
<dbReference type="OrthoDB" id="9115at2"/>
<dbReference type="PANTHER" id="PTHR45138">
    <property type="entry name" value="REGULATORY COMPONENTS OF SENSORY TRANSDUCTION SYSTEM"/>
    <property type="match status" value="1"/>
</dbReference>
<dbReference type="InterPro" id="IPR050469">
    <property type="entry name" value="Diguanylate_Cyclase"/>
</dbReference>
<accession>C0QT79</accession>
<evidence type="ECO:0000313" key="6">
    <source>
        <dbReference type="Proteomes" id="UP000001366"/>
    </source>
</evidence>
<dbReference type="SMART" id="SM00267">
    <property type="entry name" value="GGDEF"/>
    <property type="match status" value="1"/>
</dbReference>
<dbReference type="GO" id="GO:0043709">
    <property type="term" value="P:cell adhesion involved in single-species biofilm formation"/>
    <property type="evidence" value="ECO:0007669"/>
    <property type="project" value="TreeGrafter"/>
</dbReference>
<dbReference type="NCBIfam" id="TIGR00254">
    <property type="entry name" value="GGDEF"/>
    <property type="match status" value="1"/>
</dbReference>
<feature type="domain" description="GGDEF" evidence="4">
    <location>
        <begin position="372"/>
        <end position="501"/>
    </location>
</feature>
<dbReference type="RefSeq" id="WP_012675251.1">
    <property type="nucleotide sequence ID" value="NC_012440.1"/>
</dbReference>
<keyword evidence="3" id="KW-0472">Membrane</keyword>
<dbReference type="SUPFAM" id="SSF55073">
    <property type="entry name" value="Nucleotide cyclase"/>
    <property type="match status" value="1"/>
</dbReference>
<feature type="transmembrane region" description="Helical" evidence="3">
    <location>
        <begin position="311"/>
        <end position="334"/>
    </location>
</feature>
<dbReference type="InterPro" id="IPR029787">
    <property type="entry name" value="Nucleotide_cyclase"/>
</dbReference>
<dbReference type="PaxDb" id="123214-PERMA_0097"/>
<dbReference type="Proteomes" id="UP000001366">
    <property type="component" value="Chromosome"/>
</dbReference>
<dbReference type="HOGENOM" id="CLU_027484_0_0_0"/>
<gene>
    <name evidence="5" type="ordered locus">PERMA_0097</name>
</gene>
<comment type="catalytic activity">
    <reaction evidence="2">
        <text>2 GTP = 3',3'-c-di-GMP + 2 diphosphate</text>
        <dbReference type="Rhea" id="RHEA:24898"/>
        <dbReference type="ChEBI" id="CHEBI:33019"/>
        <dbReference type="ChEBI" id="CHEBI:37565"/>
        <dbReference type="ChEBI" id="CHEBI:58805"/>
        <dbReference type="EC" id="2.7.7.65"/>
    </reaction>
</comment>
<dbReference type="GO" id="GO:0052621">
    <property type="term" value="F:diguanylate cyclase activity"/>
    <property type="evidence" value="ECO:0007669"/>
    <property type="project" value="UniProtKB-EC"/>
</dbReference>
<dbReference type="PANTHER" id="PTHR45138:SF9">
    <property type="entry name" value="DIGUANYLATE CYCLASE DGCM-RELATED"/>
    <property type="match status" value="1"/>
</dbReference>
<dbReference type="EMBL" id="CP001230">
    <property type="protein sequence ID" value="ACO03012.1"/>
    <property type="molecule type" value="Genomic_DNA"/>
</dbReference>
<dbReference type="AlphaFoldDB" id="C0QT79"/>
<dbReference type="CDD" id="cd01949">
    <property type="entry name" value="GGDEF"/>
    <property type="match status" value="1"/>
</dbReference>
<dbReference type="GO" id="GO:0005886">
    <property type="term" value="C:plasma membrane"/>
    <property type="evidence" value="ECO:0007669"/>
    <property type="project" value="TreeGrafter"/>
</dbReference>
<name>C0QT79_PERMH</name>
<dbReference type="PROSITE" id="PS50887">
    <property type="entry name" value="GGDEF"/>
    <property type="match status" value="1"/>
</dbReference>
<dbReference type="GO" id="GO:1902201">
    <property type="term" value="P:negative regulation of bacterial-type flagellum-dependent cell motility"/>
    <property type="evidence" value="ECO:0007669"/>
    <property type="project" value="TreeGrafter"/>
</dbReference>
<keyword evidence="6" id="KW-1185">Reference proteome</keyword>
<evidence type="ECO:0000256" key="3">
    <source>
        <dbReference type="SAM" id="Phobius"/>
    </source>
</evidence>
<sequence length="509" mass="59603">MKLFKDAAIYIIIFILISSVLYVFLSNKREENERVYLHQKIEKASAEFKATLNGYDMVIYFVYKRYMYDPEIVNALSKAYRDRKNLDKLRKRVYTLLRPLYSDLKRYQIKFFKFYFPDGTTFIRFHRPDKFGDKPEKERFSIFDLGKGGNDRDTIGFKYTFPVTDGNIFIGNVEFTLPFSAVRVEMRKIFRGEYNFLIIKDLIYSKKFSEEKQNYIQSEIDPDFYYEEDPEFKVIRWNIPEEIISEINLQIRNKLKGNLEDFKPKSIAVDINGDYYIASFIPISNKKEKYIGYLVYYEKDNTYGVFKNTFIISYVGINLLVGLLLTMSFILGVIKERFKAMAEIDTLTGIYNKGKFNHLLQVELDRSKRYGRPLSLIIFDIDHFKKINDAFGHQAGDYVLKTLAKIVSSNIRSTDFFARWGGEEFVILAPETDLEGAQILAEKIRKAIEEYPFETVGKVTSSFGVTEAFENDTVDSFVKRADVALYKAKDKGRNRVEIELPANIYSDKV</sequence>
<dbReference type="FunFam" id="3.30.70.270:FF:000001">
    <property type="entry name" value="Diguanylate cyclase domain protein"/>
    <property type="match status" value="1"/>
</dbReference>
<reference evidence="5 6" key="1">
    <citation type="journal article" date="2009" name="J. Bacteriol.">
        <title>Complete and draft genome sequences of six members of the Aquificales.</title>
        <authorList>
            <person name="Reysenbach A.L."/>
            <person name="Hamamura N."/>
            <person name="Podar M."/>
            <person name="Griffiths E."/>
            <person name="Ferreira S."/>
            <person name="Hochstein R."/>
            <person name="Heidelberg J."/>
            <person name="Johnson J."/>
            <person name="Mead D."/>
            <person name="Pohorille A."/>
            <person name="Sarmiento M."/>
            <person name="Schweighofer K."/>
            <person name="Seshadri R."/>
            <person name="Voytek M.A."/>
        </authorList>
    </citation>
    <scope>NUCLEOTIDE SEQUENCE [LARGE SCALE GENOMIC DNA]</scope>
    <source>
        <strain evidence="6">DSM 14350 / EX-H1</strain>
    </source>
</reference>
<dbReference type="STRING" id="123214.PERMA_0097"/>